<evidence type="ECO:0000313" key="10">
    <source>
        <dbReference type="EMBL" id="MBP0447845.1"/>
    </source>
</evidence>
<feature type="modified residue" description="4-aspartylphosphate" evidence="4">
    <location>
        <position position="489"/>
    </location>
</feature>
<evidence type="ECO:0000256" key="2">
    <source>
        <dbReference type="ARBA" id="ARBA00012438"/>
    </source>
</evidence>
<dbReference type="InterPro" id="IPR036890">
    <property type="entry name" value="HATPase_C_sf"/>
</dbReference>
<dbReference type="Pfam" id="PF00072">
    <property type="entry name" value="Response_reg"/>
    <property type="match status" value="1"/>
</dbReference>
<dbReference type="Gene3D" id="3.40.50.2300">
    <property type="match status" value="1"/>
</dbReference>
<organism evidence="10 11">
    <name type="scientific">Pararoseomonas baculiformis</name>
    <dbReference type="NCBI Taxonomy" id="2820812"/>
    <lineage>
        <taxon>Bacteria</taxon>
        <taxon>Pseudomonadati</taxon>
        <taxon>Pseudomonadota</taxon>
        <taxon>Alphaproteobacteria</taxon>
        <taxon>Acetobacterales</taxon>
        <taxon>Acetobacteraceae</taxon>
        <taxon>Pararoseomonas</taxon>
    </lineage>
</organism>
<dbReference type="PANTHER" id="PTHR43065:SF42">
    <property type="entry name" value="TWO-COMPONENT SENSOR PPRA"/>
    <property type="match status" value="1"/>
</dbReference>
<dbReference type="SMART" id="SM00387">
    <property type="entry name" value="HATPase_c"/>
    <property type="match status" value="1"/>
</dbReference>
<dbReference type="PROSITE" id="PS50110">
    <property type="entry name" value="RESPONSE_REGULATORY"/>
    <property type="match status" value="1"/>
</dbReference>
<feature type="domain" description="Histidine kinase" evidence="6">
    <location>
        <begin position="190"/>
        <end position="414"/>
    </location>
</feature>
<keyword evidence="5" id="KW-0175">Coiled coil</keyword>
<evidence type="ECO:0000313" key="11">
    <source>
        <dbReference type="Proteomes" id="UP000681594"/>
    </source>
</evidence>
<sequence>MSEGTSSSAPQDVEDLEDLFENAPCGYLSADPAGRITKANQTFMVWTGYRRDQLVGRRFQDLLNIAGKIYYETHFAPLLRMQGFFNEVALDLVSASGSPLPMLVNAVERRDGDGRVRFTRVTVFNASDRRRYERELLEARRAAEKANAELHELNLTLEARIEEAVQDRMKAEEALRQAQKMEAVGQLTGGIAHDFNNLLAGITGSLELLRTRVAQGRIGELERYIIAAQGASKRAATLTHRLLAFSRRQALHPRPTDINRLVAGMEDLIRRTMGPNVVVEVVAAGGLWTTLVDTNQFENALLNLCINARDAMPNGGKLTIETGNRWLDERAAQDRDLPAGQYASLCVSDTGSGMPPEVIERAFDPFFTTKPIGQGTGLGLSTIYGFVRQSSGQVRIYSELGQGTTMCLYLPRHLGAAEAAEVTEIARRTEAPRAEQGETVLVVDDEPTVRMLVTEVLEELGYTAIEAAAGPAALKVLQSNARIHLLVTDVGLPGGMNGRQLAEAGRAVRPGLKVLFITGYAENAVINHGHLEPGMHMLTKPFAMDTLASRIRGLIRG</sequence>
<dbReference type="SMART" id="SM00091">
    <property type="entry name" value="PAS"/>
    <property type="match status" value="1"/>
</dbReference>
<evidence type="ECO:0000256" key="4">
    <source>
        <dbReference type="PROSITE-ProRule" id="PRU00169"/>
    </source>
</evidence>
<dbReference type="InterPro" id="IPR004358">
    <property type="entry name" value="Sig_transdc_His_kin-like_C"/>
</dbReference>
<dbReference type="EMBL" id="JAGIZB010000067">
    <property type="protein sequence ID" value="MBP0447845.1"/>
    <property type="molecule type" value="Genomic_DNA"/>
</dbReference>
<feature type="domain" description="PAC" evidence="9">
    <location>
        <begin position="86"/>
        <end position="138"/>
    </location>
</feature>
<dbReference type="EC" id="2.7.13.3" evidence="2"/>
<evidence type="ECO:0000259" key="7">
    <source>
        <dbReference type="PROSITE" id="PS50110"/>
    </source>
</evidence>
<protein>
    <recommendedName>
        <fullName evidence="2">histidine kinase</fullName>
        <ecNumber evidence="2">2.7.13.3</ecNumber>
    </recommendedName>
</protein>
<feature type="domain" description="PAS" evidence="8">
    <location>
        <begin position="12"/>
        <end position="57"/>
    </location>
</feature>
<dbReference type="InterPro" id="IPR000014">
    <property type="entry name" value="PAS"/>
</dbReference>
<dbReference type="PROSITE" id="PS50109">
    <property type="entry name" value="HIS_KIN"/>
    <property type="match status" value="1"/>
</dbReference>
<gene>
    <name evidence="10" type="ORF">J8J14_24210</name>
</gene>
<dbReference type="Gene3D" id="1.10.287.130">
    <property type="match status" value="1"/>
</dbReference>
<feature type="domain" description="Response regulatory" evidence="7">
    <location>
        <begin position="439"/>
        <end position="555"/>
    </location>
</feature>
<dbReference type="Pfam" id="PF02518">
    <property type="entry name" value="HATPase_c"/>
    <property type="match status" value="1"/>
</dbReference>
<dbReference type="InterPro" id="IPR005467">
    <property type="entry name" value="His_kinase_dom"/>
</dbReference>
<evidence type="ECO:0000259" key="8">
    <source>
        <dbReference type="PROSITE" id="PS50112"/>
    </source>
</evidence>
<dbReference type="SUPFAM" id="SSF52172">
    <property type="entry name" value="CheY-like"/>
    <property type="match status" value="1"/>
</dbReference>
<evidence type="ECO:0000256" key="3">
    <source>
        <dbReference type="ARBA" id="ARBA00022553"/>
    </source>
</evidence>
<dbReference type="SMART" id="SM00388">
    <property type="entry name" value="HisKA"/>
    <property type="match status" value="1"/>
</dbReference>
<dbReference type="CDD" id="cd00082">
    <property type="entry name" value="HisKA"/>
    <property type="match status" value="1"/>
</dbReference>
<evidence type="ECO:0000256" key="1">
    <source>
        <dbReference type="ARBA" id="ARBA00000085"/>
    </source>
</evidence>
<dbReference type="SUPFAM" id="SSF55874">
    <property type="entry name" value="ATPase domain of HSP90 chaperone/DNA topoisomerase II/histidine kinase"/>
    <property type="match status" value="1"/>
</dbReference>
<name>A0ABS4ALE5_9PROT</name>
<dbReference type="CDD" id="cd16919">
    <property type="entry name" value="HATPase_CckA-like"/>
    <property type="match status" value="1"/>
</dbReference>
<dbReference type="Gene3D" id="3.30.450.20">
    <property type="entry name" value="PAS domain"/>
    <property type="match status" value="1"/>
</dbReference>
<evidence type="ECO:0000259" key="9">
    <source>
        <dbReference type="PROSITE" id="PS50113"/>
    </source>
</evidence>
<dbReference type="CDD" id="cd18161">
    <property type="entry name" value="REC_hyHK_blue-like"/>
    <property type="match status" value="1"/>
</dbReference>
<dbReference type="NCBIfam" id="TIGR00229">
    <property type="entry name" value="sensory_box"/>
    <property type="match status" value="1"/>
</dbReference>
<dbReference type="Gene3D" id="3.30.565.10">
    <property type="entry name" value="Histidine kinase-like ATPase, C-terminal domain"/>
    <property type="match status" value="1"/>
</dbReference>
<dbReference type="SUPFAM" id="SSF47384">
    <property type="entry name" value="Homodimeric domain of signal transducing histidine kinase"/>
    <property type="match status" value="1"/>
</dbReference>
<proteinExistence type="predicted"/>
<keyword evidence="3 4" id="KW-0597">Phosphoprotein</keyword>
<accession>A0ABS4ALE5</accession>
<dbReference type="PROSITE" id="PS50113">
    <property type="entry name" value="PAC"/>
    <property type="match status" value="1"/>
</dbReference>
<dbReference type="InterPro" id="IPR000700">
    <property type="entry name" value="PAS-assoc_C"/>
</dbReference>
<dbReference type="RefSeq" id="WP_209382108.1">
    <property type="nucleotide sequence ID" value="NZ_JAGIZB010000067.1"/>
</dbReference>
<dbReference type="Proteomes" id="UP000681594">
    <property type="component" value="Unassembled WGS sequence"/>
</dbReference>
<evidence type="ECO:0000259" key="6">
    <source>
        <dbReference type="PROSITE" id="PS50109"/>
    </source>
</evidence>
<dbReference type="Pfam" id="PF00512">
    <property type="entry name" value="HisKA"/>
    <property type="match status" value="1"/>
</dbReference>
<feature type="coiled-coil region" evidence="5">
    <location>
        <begin position="129"/>
        <end position="181"/>
    </location>
</feature>
<dbReference type="CDD" id="cd00130">
    <property type="entry name" value="PAS"/>
    <property type="match status" value="1"/>
</dbReference>
<reference evidence="10 11" key="1">
    <citation type="submission" date="2021-03" db="EMBL/GenBank/DDBJ databases">
        <authorList>
            <person name="So Y."/>
        </authorList>
    </citation>
    <scope>NUCLEOTIDE SEQUENCE [LARGE SCALE GENOMIC DNA]</scope>
    <source>
        <strain evidence="10 11">SSH11</strain>
    </source>
</reference>
<keyword evidence="11" id="KW-1185">Reference proteome</keyword>
<comment type="caution">
    <text evidence="10">The sequence shown here is derived from an EMBL/GenBank/DDBJ whole genome shotgun (WGS) entry which is preliminary data.</text>
</comment>
<dbReference type="InterPro" id="IPR001789">
    <property type="entry name" value="Sig_transdc_resp-reg_receiver"/>
</dbReference>
<dbReference type="InterPro" id="IPR035965">
    <property type="entry name" value="PAS-like_dom_sf"/>
</dbReference>
<comment type="catalytic activity">
    <reaction evidence="1">
        <text>ATP + protein L-histidine = ADP + protein N-phospho-L-histidine.</text>
        <dbReference type="EC" id="2.7.13.3"/>
    </reaction>
</comment>
<dbReference type="PROSITE" id="PS50112">
    <property type="entry name" value="PAS"/>
    <property type="match status" value="1"/>
</dbReference>
<dbReference type="InterPro" id="IPR036097">
    <property type="entry name" value="HisK_dim/P_sf"/>
</dbReference>
<dbReference type="PANTHER" id="PTHR43065">
    <property type="entry name" value="SENSOR HISTIDINE KINASE"/>
    <property type="match status" value="1"/>
</dbReference>
<dbReference type="SMART" id="SM00448">
    <property type="entry name" value="REC"/>
    <property type="match status" value="1"/>
</dbReference>
<dbReference type="InterPro" id="IPR003594">
    <property type="entry name" value="HATPase_dom"/>
</dbReference>
<dbReference type="PRINTS" id="PR00344">
    <property type="entry name" value="BCTRLSENSOR"/>
</dbReference>
<dbReference type="Pfam" id="PF13426">
    <property type="entry name" value="PAS_9"/>
    <property type="match status" value="1"/>
</dbReference>
<dbReference type="InterPro" id="IPR003661">
    <property type="entry name" value="HisK_dim/P_dom"/>
</dbReference>
<dbReference type="InterPro" id="IPR011006">
    <property type="entry name" value="CheY-like_superfamily"/>
</dbReference>
<dbReference type="SUPFAM" id="SSF55785">
    <property type="entry name" value="PYP-like sensor domain (PAS domain)"/>
    <property type="match status" value="1"/>
</dbReference>
<evidence type="ECO:0000256" key="5">
    <source>
        <dbReference type="SAM" id="Coils"/>
    </source>
</evidence>